<proteinExistence type="predicted"/>
<reference evidence="2" key="1">
    <citation type="journal article" date="2013" name="Science">
        <title>The Amborella genome and the evolution of flowering plants.</title>
        <authorList>
            <consortium name="Amborella Genome Project"/>
        </authorList>
    </citation>
    <scope>NUCLEOTIDE SEQUENCE [LARGE SCALE GENOMIC DNA]</scope>
</reference>
<dbReference type="AlphaFoldDB" id="W1PN07"/>
<accession>W1PN07</accession>
<dbReference type="EMBL" id="KI393256">
    <property type="protein sequence ID" value="ERN08560.1"/>
    <property type="molecule type" value="Genomic_DNA"/>
</dbReference>
<dbReference type="HOGENOM" id="CLU_1191285_0_0_1"/>
<protein>
    <submittedName>
        <fullName evidence="1">Uncharacterized protein</fullName>
    </submittedName>
</protein>
<sequence length="233" mass="25110">MRINGLRFPKTEEPAKDGRTTKAAIKTFLVQKGSIGVFFLFGWDGRCQVQLKFKFKFKFCPPKSGVRSSSDSNSNSNFVPPKVKFYQVAFRKGGPATPCHFSNSTFLKGEQSSCKRMEDMEASLEVTLAIPSPISSRQEASCGSASTINVVAPAYISSFPTPAISVPSQSALIISAPSTEVDNPMAKRHLAITHDLALGASVDLLCPIEMISTLTSSLSLALVPRNFSCSSGF</sequence>
<organism evidence="1 2">
    <name type="scientific">Amborella trichopoda</name>
    <dbReference type="NCBI Taxonomy" id="13333"/>
    <lineage>
        <taxon>Eukaryota</taxon>
        <taxon>Viridiplantae</taxon>
        <taxon>Streptophyta</taxon>
        <taxon>Embryophyta</taxon>
        <taxon>Tracheophyta</taxon>
        <taxon>Spermatophyta</taxon>
        <taxon>Magnoliopsida</taxon>
        <taxon>Amborellales</taxon>
        <taxon>Amborellaceae</taxon>
        <taxon>Amborella</taxon>
    </lineage>
</organism>
<dbReference type="Gramene" id="ERN08560">
    <property type="protein sequence ID" value="ERN08560"/>
    <property type="gene ID" value="AMTR_s00017p00097660"/>
</dbReference>
<dbReference type="Proteomes" id="UP000017836">
    <property type="component" value="Unassembled WGS sequence"/>
</dbReference>
<gene>
    <name evidence="1" type="ORF">AMTR_s00017p00097660</name>
</gene>
<keyword evidence="2" id="KW-1185">Reference proteome</keyword>
<name>W1PN07_AMBTC</name>
<evidence type="ECO:0000313" key="2">
    <source>
        <dbReference type="Proteomes" id="UP000017836"/>
    </source>
</evidence>
<evidence type="ECO:0000313" key="1">
    <source>
        <dbReference type="EMBL" id="ERN08560.1"/>
    </source>
</evidence>